<dbReference type="PANTHER" id="PTHR32285:SF48">
    <property type="entry name" value="PROTEIN TRICHOME BIREFRINGENCE-LIKE 19"/>
    <property type="match status" value="1"/>
</dbReference>
<organism evidence="3 4">
    <name type="scientific">Linum tenue</name>
    <dbReference type="NCBI Taxonomy" id="586396"/>
    <lineage>
        <taxon>Eukaryota</taxon>
        <taxon>Viridiplantae</taxon>
        <taxon>Streptophyta</taxon>
        <taxon>Embryophyta</taxon>
        <taxon>Tracheophyta</taxon>
        <taxon>Spermatophyta</taxon>
        <taxon>Magnoliopsida</taxon>
        <taxon>eudicotyledons</taxon>
        <taxon>Gunneridae</taxon>
        <taxon>Pentapetalae</taxon>
        <taxon>rosids</taxon>
        <taxon>fabids</taxon>
        <taxon>Malpighiales</taxon>
        <taxon>Linaceae</taxon>
        <taxon>Linum</taxon>
    </lineage>
</organism>
<comment type="similarity">
    <text evidence="1">Belongs to the PC-esterase family. TBL subfamily.</text>
</comment>
<accession>A0AAV0MY45</accession>
<reference evidence="3" key="1">
    <citation type="submission" date="2022-08" db="EMBL/GenBank/DDBJ databases">
        <authorList>
            <person name="Gutierrez-Valencia J."/>
        </authorList>
    </citation>
    <scope>NUCLEOTIDE SEQUENCE</scope>
</reference>
<dbReference type="Pfam" id="PF13839">
    <property type="entry name" value="PC-Esterase"/>
    <property type="match status" value="1"/>
</dbReference>
<keyword evidence="4" id="KW-1185">Reference proteome</keyword>
<dbReference type="Proteomes" id="UP001154282">
    <property type="component" value="Unassembled WGS sequence"/>
</dbReference>
<sequence>MLLRPDGHPSSYGHLPDANVTLYNDCVHWCLPGPIDTWSDFLLQTLRMEKVRSYQERLHSSDRKMKF</sequence>
<dbReference type="GO" id="GO:0016413">
    <property type="term" value="F:O-acetyltransferase activity"/>
    <property type="evidence" value="ECO:0007669"/>
    <property type="project" value="InterPro"/>
</dbReference>
<dbReference type="InterPro" id="IPR026057">
    <property type="entry name" value="TBL_C"/>
</dbReference>
<evidence type="ECO:0000313" key="4">
    <source>
        <dbReference type="Proteomes" id="UP001154282"/>
    </source>
</evidence>
<dbReference type="AlphaFoldDB" id="A0AAV0MY45"/>
<dbReference type="InterPro" id="IPR029962">
    <property type="entry name" value="TBL"/>
</dbReference>
<dbReference type="GO" id="GO:0005794">
    <property type="term" value="C:Golgi apparatus"/>
    <property type="evidence" value="ECO:0007669"/>
    <property type="project" value="TreeGrafter"/>
</dbReference>
<proteinExistence type="inferred from homology"/>
<dbReference type="PANTHER" id="PTHR32285">
    <property type="entry name" value="PROTEIN TRICHOME BIREFRINGENCE-LIKE 9-RELATED"/>
    <property type="match status" value="1"/>
</dbReference>
<gene>
    <name evidence="3" type="ORF">LITE_LOCUS30790</name>
</gene>
<feature type="domain" description="Trichome birefringence-like C-terminal" evidence="2">
    <location>
        <begin position="1"/>
        <end position="44"/>
    </location>
</feature>
<evidence type="ECO:0000259" key="2">
    <source>
        <dbReference type="Pfam" id="PF13839"/>
    </source>
</evidence>
<dbReference type="EMBL" id="CAMGYJ010000007">
    <property type="protein sequence ID" value="CAI0451216.1"/>
    <property type="molecule type" value="Genomic_DNA"/>
</dbReference>
<name>A0AAV0MY45_9ROSI</name>
<evidence type="ECO:0000313" key="3">
    <source>
        <dbReference type="EMBL" id="CAI0451216.1"/>
    </source>
</evidence>
<evidence type="ECO:0000256" key="1">
    <source>
        <dbReference type="ARBA" id="ARBA00007727"/>
    </source>
</evidence>
<protein>
    <recommendedName>
        <fullName evidence="2">Trichome birefringence-like C-terminal domain-containing protein</fullName>
    </recommendedName>
</protein>
<comment type="caution">
    <text evidence="3">The sequence shown here is derived from an EMBL/GenBank/DDBJ whole genome shotgun (WGS) entry which is preliminary data.</text>
</comment>